<evidence type="ECO:0000256" key="5">
    <source>
        <dbReference type="ARBA" id="ARBA00023211"/>
    </source>
</evidence>
<protein>
    <submittedName>
        <fullName evidence="7">RmlC-like cupin domain-containing protein</fullName>
    </submittedName>
</protein>
<organism evidence="7 8">
    <name type="scientific">Glomerella acutata</name>
    <name type="common">Colletotrichum acutatum</name>
    <dbReference type="NCBI Taxonomy" id="27357"/>
    <lineage>
        <taxon>Eukaryota</taxon>
        <taxon>Fungi</taxon>
        <taxon>Dikarya</taxon>
        <taxon>Ascomycota</taxon>
        <taxon>Pezizomycotina</taxon>
        <taxon>Sordariomycetes</taxon>
        <taxon>Hypocreomycetidae</taxon>
        <taxon>Glomerellales</taxon>
        <taxon>Glomerellaceae</taxon>
        <taxon>Colletotrichum</taxon>
        <taxon>Colletotrichum acutatum species complex</taxon>
    </lineage>
</organism>
<accession>A0AAD8UMH2</accession>
<keyword evidence="3" id="KW-0964">Secreted</keyword>
<dbReference type="GO" id="GO:0005576">
    <property type="term" value="C:extracellular region"/>
    <property type="evidence" value="ECO:0007669"/>
    <property type="project" value="UniProtKB-SubCell"/>
</dbReference>
<keyword evidence="8" id="KW-1185">Reference proteome</keyword>
<evidence type="ECO:0000256" key="2">
    <source>
        <dbReference type="ARBA" id="ARBA00007456"/>
    </source>
</evidence>
<dbReference type="RefSeq" id="XP_060363125.1">
    <property type="nucleotide sequence ID" value="XM_060508624.1"/>
</dbReference>
<evidence type="ECO:0000256" key="1">
    <source>
        <dbReference type="ARBA" id="ARBA00004613"/>
    </source>
</evidence>
<comment type="similarity">
    <text evidence="2">Belongs to the germin family.</text>
</comment>
<dbReference type="PANTHER" id="PTHR31238">
    <property type="entry name" value="GERMIN-LIKE PROTEIN SUBFAMILY 3 MEMBER 3"/>
    <property type="match status" value="1"/>
</dbReference>
<evidence type="ECO:0000256" key="4">
    <source>
        <dbReference type="ARBA" id="ARBA00022723"/>
    </source>
</evidence>
<comment type="caution">
    <text evidence="7">The sequence shown here is derived from an EMBL/GenBank/DDBJ whole genome shotgun (WGS) entry which is preliminary data.</text>
</comment>
<dbReference type="SUPFAM" id="SSF51182">
    <property type="entry name" value="RmlC-like cupins"/>
    <property type="match status" value="1"/>
</dbReference>
<dbReference type="Gene3D" id="2.60.120.10">
    <property type="entry name" value="Jelly Rolls"/>
    <property type="match status" value="1"/>
</dbReference>
<keyword evidence="4" id="KW-0479">Metal-binding</keyword>
<evidence type="ECO:0000313" key="7">
    <source>
        <dbReference type="EMBL" id="KAK1723070.1"/>
    </source>
</evidence>
<dbReference type="InterPro" id="IPR001929">
    <property type="entry name" value="Germin"/>
</dbReference>
<evidence type="ECO:0000259" key="6">
    <source>
        <dbReference type="SMART" id="SM00835"/>
    </source>
</evidence>
<dbReference type="PRINTS" id="PR00325">
    <property type="entry name" value="GERMIN"/>
</dbReference>
<dbReference type="InterPro" id="IPR014710">
    <property type="entry name" value="RmlC-like_jellyroll"/>
</dbReference>
<dbReference type="GeneID" id="85392523"/>
<reference evidence="7" key="1">
    <citation type="submission" date="2021-12" db="EMBL/GenBank/DDBJ databases">
        <title>Comparative genomics, transcriptomics and evolutionary studies reveal genomic signatures of adaptation to plant cell wall in hemibiotrophic fungi.</title>
        <authorList>
            <consortium name="DOE Joint Genome Institute"/>
            <person name="Baroncelli R."/>
            <person name="Diaz J.F."/>
            <person name="Benocci T."/>
            <person name="Peng M."/>
            <person name="Battaglia E."/>
            <person name="Haridas S."/>
            <person name="Andreopoulos W."/>
            <person name="Labutti K."/>
            <person name="Pangilinan J."/>
            <person name="Floch G.L."/>
            <person name="Makela M.R."/>
            <person name="Henrissat B."/>
            <person name="Grigoriev I.V."/>
            <person name="Crouch J.A."/>
            <person name="De Vries R.P."/>
            <person name="Sukno S.A."/>
            <person name="Thon M.R."/>
        </authorList>
    </citation>
    <scope>NUCLEOTIDE SEQUENCE</scope>
    <source>
        <strain evidence="7">CBS 112980</strain>
    </source>
</reference>
<dbReference type="GO" id="GO:0030145">
    <property type="term" value="F:manganese ion binding"/>
    <property type="evidence" value="ECO:0007669"/>
    <property type="project" value="InterPro"/>
</dbReference>
<name>A0AAD8UMH2_GLOAC</name>
<gene>
    <name evidence="7" type="ORF">BDZ83DRAFT_627309</name>
</gene>
<dbReference type="Proteomes" id="UP001244207">
    <property type="component" value="Unassembled WGS sequence"/>
</dbReference>
<dbReference type="InterPro" id="IPR011051">
    <property type="entry name" value="RmlC_Cupin_sf"/>
</dbReference>
<dbReference type="AlphaFoldDB" id="A0AAD8UMH2"/>
<evidence type="ECO:0000313" key="8">
    <source>
        <dbReference type="Proteomes" id="UP001244207"/>
    </source>
</evidence>
<dbReference type="SMART" id="SM00835">
    <property type="entry name" value="Cupin_1"/>
    <property type="match status" value="1"/>
</dbReference>
<feature type="domain" description="Cupin type-1" evidence="6">
    <location>
        <begin position="179"/>
        <end position="327"/>
    </location>
</feature>
<dbReference type="EMBL" id="JAHMHS010000070">
    <property type="protein sequence ID" value="KAK1723070.1"/>
    <property type="molecule type" value="Genomic_DNA"/>
</dbReference>
<evidence type="ECO:0000256" key="3">
    <source>
        <dbReference type="ARBA" id="ARBA00022525"/>
    </source>
</evidence>
<keyword evidence="5" id="KW-0464">Manganese</keyword>
<proteinExistence type="inferred from homology"/>
<dbReference type="Pfam" id="PF00190">
    <property type="entry name" value="Cupin_1"/>
    <property type="match status" value="1"/>
</dbReference>
<dbReference type="CDD" id="cd02241">
    <property type="entry name" value="cupin_OxOx"/>
    <property type="match status" value="1"/>
</dbReference>
<sequence>MRLTLICGHLMKYTILRSFCVAMKLYNSLIERLFIPLSSYHHTHHNINKQTSSLSAFHLSYFSFPCLLCQLGYLACHSYSNKIYQVIKMYTSAVLSSILFSAAALAAPTTNPNHPSSSATISTQTDSSSIDNVLPPIVPVNTRAGNADLITKLMTAPTQQERVRLLNQPGDFVFDFNDSGAPEGSESRGKGGFSTSATAKTFPALIGNGAAMTLGFLGPCGMNTAHVHNRATELNVIVKGRLVTNFVVENGLDPIANTMETYQMSVFPQGAIHQEFNPDCEDAVFVAGFNNVDPGVEQVAQAFFNLRPDVVSATLGGVQTIDGADLESFRKHIPANIALGIDACLNKCGIKRNAKRDLNEIFGAPEN</sequence>
<comment type="subcellular location">
    <subcellularLocation>
        <location evidence="1">Secreted</location>
    </subcellularLocation>
</comment>
<dbReference type="InterPro" id="IPR006045">
    <property type="entry name" value="Cupin_1"/>
</dbReference>